<evidence type="ECO:0000313" key="1">
    <source>
        <dbReference type="EMBL" id="OBU04851.1"/>
    </source>
</evidence>
<evidence type="ECO:0000313" key="2">
    <source>
        <dbReference type="Proteomes" id="UP000092247"/>
    </source>
</evidence>
<proteinExistence type="predicted"/>
<dbReference type="Proteomes" id="UP000092247">
    <property type="component" value="Unassembled WGS sequence"/>
</dbReference>
<reference evidence="1 2" key="1">
    <citation type="submission" date="2016-06" db="EMBL/GenBank/DDBJ databases">
        <authorList>
            <person name="Kjaerup R.B."/>
            <person name="Dalgaard T.S."/>
            <person name="Juul-Madsen H.R."/>
        </authorList>
    </citation>
    <scope>NUCLEOTIDE SEQUENCE [LARGE SCALE GENOMIC DNA]</scope>
    <source>
        <strain evidence="1 2">GCSL-Mp3</strain>
    </source>
</reference>
<organism evidence="1 2">
    <name type="scientific">Morganella psychrotolerans</name>
    <dbReference type="NCBI Taxonomy" id="368603"/>
    <lineage>
        <taxon>Bacteria</taxon>
        <taxon>Pseudomonadati</taxon>
        <taxon>Pseudomonadota</taxon>
        <taxon>Gammaproteobacteria</taxon>
        <taxon>Enterobacterales</taxon>
        <taxon>Morganellaceae</taxon>
        <taxon>Morganella</taxon>
    </lineage>
</organism>
<dbReference type="AlphaFoldDB" id="A0A1B8H707"/>
<protein>
    <submittedName>
        <fullName evidence="1">Structural protein</fullName>
    </submittedName>
</protein>
<sequence length="158" mass="17630">MSEQVKQKVFKDGFVNTGARGIRNNNPGNIRHGSSKWQGLAVAQPDSKFCAFISVEFGIRALMKLLQTYSKHQGKPGIGCGKIDTVEEIIERWAPSGDNNHTENYIKRVCKETGFDHHACLNLHDKDTSLAMAKAIVAVENGQQPYVDDVFKRAWTLI</sequence>
<comment type="caution">
    <text evidence="1">The sequence shown here is derived from an EMBL/GenBank/DDBJ whole genome shotgun (WGS) entry which is preliminary data.</text>
</comment>
<dbReference type="EMBL" id="LZEX01000034">
    <property type="protein sequence ID" value="OBU04851.1"/>
    <property type="molecule type" value="Genomic_DNA"/>
</dbReference>
<name>A0A1B8H707_9GAMM</name>
<accession>A0A1B8H707</accession>
<gene>
    <name evidence="1" type="ORF">AYY17_08120</name>
</gene>
<dbReference type="RefSeq" id="WP_067424766.1">
    <property type="nucleotide sequence ID" value="NZ_LZEX01000034.1"/>
</dbReference>